<keyword evidence="2" id="KW-1185">Reference proteome</keyword>
<evidence type="ECO:0000313" key="1">
    <source>
        <dbReference type="EMBL" id="KAF7633595.1"/>
    </source>
</evidence>
<name>A0A8S9ZK85_9BILA</name>
<feature type="non-terminal residue" evidence="1">
    <location>
        <position position="66"/>
    </location>
</feature>
<accession>A0A8S9ZK85</accession>
<comment type="caution">
    <text evidence="1">The sequence shown here is derived from an EMBL/GenBank/DDBJ whole genome shotgun (WGS) entry which is preliminary data.</text>
</comment>
<proteinExistence type="predicted"/>
<sequence length="66" mass="7710">ITFTSPCLTGTQKFINALNKQKQGLIIICDNKNITNYDAKFNNTTLENITMHFTVRNIIYYNYYPL</sequence>
<protein>
    <submittedName>
        <fullName evidence="1">Uncharacterized protein</fullName>
    </submittedName>
</protein>
<gene>
    <name evidence="1" type="ORF">Mgra_00007004</name>
</gene>
<reference evidence="1" key="1">
    <citation type="journal article" date="2020" name="Ecol. Evol.">
        <title>Genome structure and content of the rice root-knot nematode (Meloidogyne graminicola).</title>
        <authorList>
            <person name="Phan N.T."/>
            <person name="Danchin E.G.J."/>
            <person name="Klopp C."/>
            <person name="Perfus-Barbeoch L."/>
            <person name="Kozlowski D.K."/>
            <person name="Koutsovoulos G.D."/>
            <person name="Lopez-Roques C."/>
            <person name="Bouchez O."/>
            <person name="Zahm M."/>
            <person name="Besnard G."/>
            <person name="Bellafiore S."/>
        </authorList>
    </citation>
    <scope>NUCLEOTIDE SEQUENCE</scope>
    <source>
        <strain evidence="1">VN-18</strain>
    </source>
</reference>
<organism evidence="1 2">
    <name type="scientific">Meloidogyne graminicola</name>
    <dbReference type="NCBI Taxonomy" id="189291"/>
    <lineage>
        <taxon>Eukaryota</taxon>
        <taxon>Metazoa</taxon>
        <taxon>Ecdysozoa</taxon>
        <taxon>Nematoda</taxon>
        <taxon>Chromadorea</taxon>
        <taxon>Rhabditida</taxon>
        <taxon>Tylenchina</taxon>
        <taxon>Tylenchomorpha</taxon>
        <taxon>Tylenchoidea</taxon>
        <taxon>Meloidogynidae</taxon>
        <taxon>Meloidogyninae</taxon>
        <taxon>Meloidogyne</taxon>
    </lineage>
</organism>
<dbReference type="EMBL" id="JABEBT010000073">
    <property type="protein sequence ID" value="KAF7633595.1"/>
    <property type="molecule type" value="Genomic_DNA"/>
</dbReference>
<dbReference type="AlphaFoldDB" id="A0A8S9ZK85"/>
<dbReference type="Proteomes" id="UP000605970">
    <property type="component" value="Unassembled WGS sequence"/>
</dbReference>
<evidence type="ECO:0000313" key="2">
    <source>
        <dbReference type="Proteomes" id="UP000605970"/>
    </source>
</evidence>